<evidence type="ECO:0000256" key="1">
    <source>
        <dbReference type="SAM" id="MobiDB-lite"/>
    </source>
</evidence>
<feature type="region of interest" description="Disordered" evidence="1">
    <location>
        <begin position="71"/>
        <end position="95"/>
    </location>
</feature>
<dbReference type="EMBL" id="RKHO01000001">
    <property type="protein sequence ID" value="ROR91773.1"/>
    <property type="molecule type" value="Genomic_DNA"/>
</dbReference>
<dbReference type="AlphaFoldDB" id="A0A3N2CWB0"/>
<gene>
    <name evidence="2" type="ORF">EDD33_2648</name>
</gene>
<organism evidence="2 3">
    <name type="scientific">Nocardioides aurantiacus</name>
    <dbReference type="NCBI Taxonomy" id="86796"/>
    <lineage>
        <taxon>Bacteria</taxon>
        <taxon>Bacillati</taxon>
        <taxon>Actinomycetota</taxon>
        <taxon>Actinomycetes</taxon>
        <taxon>Propionibacteriales</taxon>
        <taxon>Nocardioidaceae</taxon>
        <taxon>Nocardioides</taxon>
    </lineage>
</organism>
<evidence type="ECO:0000313" key="3">
    <source>
        <dbReference type="Proteomes" id="UP000281738"/>
    </source>
</evidence>
<evidence type="ECO:0000313" key="2">
    <source>
        <dbReference type="EMBL" id="ROR91773.1"/>
    </source>
</evidence>
<keyword evidence="3" id="KW-1185">Reference proteome</keyword>
<reference evidence="2 3" key="1">
    <citation type="submission" date="2018-11" db="EMBL/GenBank/DDBJ databases">
        <title>Sequencing the genomes of 1000 actinobacteria strains.</title>
        <authorList>
            <person name="Klenk H.-P."/>
        </authorList>
    </citation>
    <scope>NUCLEOTIDE SEQUENCE [LARGE SCALE GENOMIC DNA]</scope>
    <source>
        <strain evidence="2 3">DSM 12652</strain>
    </source>
</reference>
<name>A0A3N2CWB0_9ACTN</name>
<accession>A0A3N2CWB0</accession>
<dbReference type="Proteomes" id="UP000281738">
    <property type="component" value="Unassembled WGS sequence"/>
</dbReference>
<comment type="caution">
    <text evidence="2">The sequence shown here is derived from an EMBL/GenBank/DDBJ whole genome shotgun (WGS) entry which is preliminary data.</text>
</comment>
<protein>
    <submittedName>
        <fullName evidence="2">Uncharacterized protein</fullName>
    </submittedName>
</protein>
<sequence>MPRCPTCGLDPELCGDEQRVWYPHRNVCYRDRAQKVAERKWRELHAKEPFHDGTGKRWAKEYSPQTPYHYDDGVTVSVHPTDLSPDDTFQTERQA</sequence>
<proteinExistence type="predicted"/>